<evidence type="ECO:0000313" key="11">
    <source>
        <dbReference type="EMBL" id="JAC46991.1"/>
    </source>
</evidence>
<keyword evidence="6" id="KW-0547">Nucleotide-binding</keyword>
<evidence type="ECO:0000256" key="8">
    <source>
        <dbReference type="ARBA" id="ARBA00022840"/>
    </source>
</evidence>
<evidence type="ECO:0000256" key="7">
    <source>
        <dbReference type="ARBA" id="ARBA00022777"/>
    </source>
</evidence>
<keyword evidence="3" id="KW-0963">Cytoplasm</keyword>
<protein>
    <recommendedName>
        <fullName evidence="2">IkappaB kinase</fullName>
        <ecNumber evidence="2">2.7.11.10</ecNumber>
    </recommendedName>
</protein>
<dbReference type="PANTHER" id="PTHR22969:SF17">
    <property type="entry name" value="INHIBITOR OF NUCLEAR FACTOR KAPPA-B KINASE SUBUNIT BETA"/>
    <property type="match status" value="1"/>
</dbReference>
<dbReference type="InterPro" id="IPR011009">
    <property type="entry name" value="Kinase-like_dom_sf"/>
</dbReference>
<dbReference type="InterPro" id="IPR000719">
    <property type="entry name" value="Prot_kinase_dom"/>
</dbReference>
<dbReference type="SMART" id="SM00220">
    <property type="entry name" value="S_TKc"/>
    <property type="match status" value="1"/>
</dbReference>
<dbReference type="PROSITE" id="PS50011">
    <property type="entry name" value="PROTEIN_KINASE_DOM"/>
    <property type="match status" value="1"/>
</dbReference>
<organism evidence="11">
    <name type="scientific">Bactrocera dorsalis</name>
    <name type="common">Oriental fruit fly</name>
    <name type="synonym">Dacus dorsalis</name>
    <dbReference type="NCBI Taxonomy" id="27457"/>
    <lineage>
        <taxon>Eukaryota</taxon>
        <taxon>Metazoa</taxon>
        <taxon>Ecdysozoa</taxon>
        <taxon>Arthropoda</taxon>
        <taxon>Hexapoda</taxon>
        <taxon>Insecta</taxon>
        <taxon>Pterygota</taxon>
        <taxon>Neoptera</taxon>
        <taxon>Endopterygota</taxon>
        <taxon>Diptera</taxon>
        <taxon>Brachycera</taxon>
        <taxon>Muscomorpha</taxon>
        <taxon>Tephritoidea</taxon>
        <taxon>Tephritidae</taxon>
        <taxon>Bactrocera</taxon>
        <taxon>Bactrocera</taxon>
    </lineage>
</organism>
<dbReference type="GO" id="GO:0005524">
    <property type="term" value="F:ATP binding"/>
    <property type="evidence" value="ECO:0007669"/>
    <property type="project" value="UniProtKB-KW"/>
</dbReference>
<dbReference type="GO" id="GO:0008385">
    <property type="term" value="C:IkappaB kinase complex"/>
    <property type="evidence" value="ECO:0007669"/>
    <property type="project" value="TreeGrafter"/>
</dbReference>
<dbReference type="AlphaFoldDB" id="A0A034VUH5"/>
<evidence type="ECO:0000256" key="9">
    <source>
        <dbReference type="ARBA" id="ARBA00048789"/>
    </source>
</evidence>
<evidence type="ECO:0000256" key="2">
    <source>
        <dbReference type="ARBA" id="ARBA00012442"/>
    </source>
</evidence>
<dbReference type="KEGG" id="bdr:105231613"/>
<evidence type="ECO:0000256" key="4">
    <source>
        <dbReference type="ARBA" id="ARBA00022527"/>
    </source>
</evidence>
<proteinExistence type="predicted"/>
<dbReference type="GO" id="GO:0008384">
    <property type="term" value="F:IkappaB kinase activity"/>
    <property type="evidence" value="ECO:0007669"/>
    <property type="project" value="UniProtKB-EC"/>
</dbReference>
<name>A0A034VUH5_BACDO</name>
<comment type="catalytic activity">
    <reaction evidence="9">
        <text>L-seryl-[I-kappa-B protein] + ATP = O-phospho-L-seryl-[I-kappa-B protein] + ADP + H(+)</text>
        <dbReference type="Rhea" id="RHEA:19073"/>
        <dbReference type="Rhea" id="RHEA-COMP:13698"/>
        <dbReference type="Rhea" id="RHEA-COMP:13699"/>
        <dbReference type="ChEBI" id="CHEBI:15378"/>
        <dbReference type="ChEBI" id="CHEBI:29999"/>
        <dbReference type="ChEBI" id="CHEBI:30616"/>
        <dbReference type="ChEBI" id="CHEBI:83421"/>
        <dbReference type="ChEBI" id="CHEBI:456216"/>
        <dbReference type="EC" id="2.7.11.10"/>
    </reaction>
</comment>
<dbReference type="GO" id="GO:0033209">
    <property type="term" value="P:tumor necrosis factor-mediated signaling pathway"/>
    <property type="evidence" value="ECO:0007669"/>
    <property type="project" value="TreeGrafter"/>
</dbReference>
<keyword evidence="8" id="KW-0067">ATP-binding</keyword>
<accession>A0A034VUH5</accession>
<sequence>MNNSLSSFGQWQLIRQLGIGGFGNVHHWKNIETGEEIATKSLKENHNLSKDEIAKLQQRWRQESEWMNQLQTPYIVRGLNEKIDKPFMEYLTQQHAWLPLQPIVMEYCNGGDLRAQLLLVENTNGLIEYEVREVLLALRHAIEFLHTECRIEHRDLKPDNIVIHQIGSRRLYKLTDFGFARSISENTMLKSIVGTRNYVAPEVLDTAEYKNTVDYWSMGVIAFELICGNLPFIPHQQLYSIVTNIRKKKESCIAITEDFNENKFEFNEHIPFENRMSTVFLKSIEKWLTIALDQNYSTRGKRLSPLTQQRELKFYSELDTILSQKVLTIFYLPTLTFYSYIVTPEMSLRDFSDMIKRDIDIKNFFCIFPTGHPRPELSHTYKPIDFFVEEWQDTRDTNNPTVMLYIANIDTEYAIPAPHIPSYIKKYFNAKAELPESLVKIIEQSTHFLLSNEQLHLEAFVSGLKEQALTAEHDIFQYNTDIKGNKLEHYFHTLTEMHGRVEQFAIGIEAAKETCNMQGERCEKFFNDWCLKASKFKTHMDELEALKTKVNRYYKSGLRRAKEMAVNSIFDELKNKDVYKLKEFRRHLGNASKERLEVCKTAVCYCLSQREKTIMNEHLKFAYSTINSVQKEFILLQSIVDNSLNRLIQMRNTLSENTLEFHKTIIHLYMNGNRHNAYLSQDGDAPTFVNGNAGLASSINELFQYPVQSLIDEATERMMQMDIDDDASNNNDLPATITD</sequence>
<dbReference type="CTD" id="44432"/>
<evidence type="ECO:0000256" key="1">
    <source>
        <dbReference type="ARBA" id="ARBA00004496"/>
    </source>
</evidence>
<dbReference type="Pfam" id="PF00069">
    <property type="entry name" value="Pkinase"/>
    <property type="match status" value="1"/>
</dbReference>
<evidence type="ECO:0000256" key="6">
    <source>
        <dbReference type="ARBA" id="ARBA00022741"/>
    </source>
</evidence>
<dbReference type="InterPro" id="IPR051180">
    <property type="entry name" value="IKK"/>
</dbReference>
<dbReference type="PANTHER" id="PTHR22969">
    <property type="entry name" value="IKB KINASE"/>
    <property type="match status" value="1"/>
</dbReference>
<dbReference type="GO" id="GO:0045944">
    <property type="term" value="P:positive regulation of transcription by RNA polymerase II"/>
    <property type="evidence" value="ECO:0007669"/>
    <property type="project" value="TreeGrafter"/>
</dbReference>
<dbReference type="EMBL" id="GAKP01011961">
    <property type="protein sequence ID" value="JAC46991.1"/>
    <property type="molecule type" value="Transcribed_RNA"/>
</dbReference>
<evidence type="ECO:0000256" key="5">
    <source>
        <dbReference type="ARBA" id="ARBA00022679"/>
    </source>
</evidence>
<dbReference type="OrthoDB" id="267381at2759"/>
<keyword evidence="4" id="KW-0723">Serine/threonine-protein kinase</keyword>
<dbReference type="EC" id="2.7.11.10" evidence="2"/>
<dbReference type="RefSeq" id="XP_011211311.2">
    <property type="nucleotide sequence ID" value="XM_011213009.4"/>
</dbReference>
<dbReference type="PROSITE" id="PS00108">
    <property type="entry name" value="PROTEIN_KINASE_ST"/>
    <property type="match status" value="1"/>
</dbReference>
<evidence type="ECO:0000256" key="3">
    <source>
        <dbReference type="ARBA" id="ARBA00022490"/>
    </source>
</evidence>
<keyword evidence="5" id="KW-0808">Transferase</keyword>
<keyword evidence="7 11" id="KW-0418">Kinase</keyword>
<dbReference type="GeneID" id="105231613"/>
<reference evidence="11" key="1">
    <citation type="journal article" date="2014" name="BMC Genomics">
        <title>Characterizing the developmental transcriptome of the oriental fruit fly, Bactrocera dorsalis (Diptera: Tephritidae) through comparative genomic analysis with Drosophila melanogaster utilizing modENCODE datasets.</title>
        <authorList>
            <person name="Geib S.M."/>
            <person name="Calla B."/>
            <person name="Hall B."/>
            <person name="Hou S."/>
            <person name="Manoukis N.C."/>
        </authorList>
    </citation>
    <scope>NUCLEOTIDE SEQUENCE</scope>
    <source>
        <strain evidence="11">Punador</strain>
    </source>
</reference>
<evidence type="ECO:0000259" key="10">
    <source>
        <dbReference type="PROSITE" id="PS50011"/>
    </source>
</evidence>
<dbReference type="Gene3D" id="1.10.510.10">
    <property type="entry name" value="Transferase(Phosphotransferase) domain 1"/>
    <property type="match status" value="1"/>
</dbReference>
<dbReference type="SUPFAM" id="SSF56112">
    <property type="entry name" value="Protein kinase-like (PK-like)"/>
    <property type="match status" value="1"/>
</dbReference>
<comment type="subcellular location">
    <subcellularLocation>
        <location evidence="1">Cytoplasm</location>
    </subcellularLocation>
</comment>
<feature type="domain" description="Protein kinase" evidence="10">
    <location>
        <begin position="11"/>
        <end position="315"/>
    </location>
</feature>
<dbReference type="InterPro" id="IPR008271">
    <property type="entry name" value="Ser/Thr_kinase_AS"/>
</dbReference>
<gene>
    <name evidence="11" type="primary">IKKB</name>
</gene>